<name>A0A3N0F329_SINP1</name>
<keyword evidence="2" id="KW-1185">Reference proteome</keyword>
<dbReference type="AlphaFoldDB" id="A0A3N0F329"/>
<reference evidence="1 2" key="1">
    <citation type="submission" date="2018-10" db="EMBL/GenBank/DDBJ databases">
        <title>Sinomicrobium pectinilyticum sp. nov., a pectinase-producing bacterium isolated from alkaline and saline soil, and emended description of the genus Sinomicrobium.</title>
        <authorList>
            <person name="Cheng B."/>
            <person name="Li C."/>
            <person name="Lai Q."/>
            <person name="Du M."/>
            <person name="Shao Z."/>
            <person name="Xu P."/>
            <person name="Yang C."/>
        </authorList>
    </citation>
    <scope>NUCLEOTIDE SEQUENCE [LARGE SCALE GENOMIC DNA]</scope>
    <source>
        <strain evidence="1 2">5DNS001</strain>
    </source>
</reference>
<sequence length="80" mass="8853">MGVTCKKSVFGASLNLKEYILPGGLEIFYEYEEGRRIEVDGIDGLTRNGYLHHSEEESRKPVKTVKGEVGKFCFPTSPGG</sequence>
<accession>A0A3N0F329</accession>
<gene>
    <name evidence="1" type="ORF">ED312_01615</name>
</gene>
<organism evidence="1 2">
    <name type="scientific">Sinomicrobium pectinilyticum</name>
    <dbReference type="NCBI Taxonomy" id="1084421"/>
    <lineage>
        <taxon>Bacteria</taxon>
        <taxon>Pseudomonadati</taxon>
        <taxon>Bacteroidota</taxon>
        <taxon>Flavobacteriia</taxon>
        <taxon>Flavobacteriales</taxon>
        <taxon>Flavobacteriaceae</taxon>
        <taxon>Sinomicrobium</taxon>
    </lineage>
</organism>
<comment type="caution">
    <text evidence="1">The sequence shown here is derived from an EMBL/GenBank/DDBJ whole genome shotgun (WGS) entry which is preliminary data.</text>
</comment>
<dbReference type="EMBL" id="RJTM01000005">
    <property type="protein sequence ID" value="RNL94540.1"/>
    <property type="molecule type" value="Genomic_DNA"/>
</dbReference>
<protein>
    <submittedName>
        <fullName evidence="1">Uncharacterized protein</fullName>
    </submittedName>
</protein>
<evidence type="ECO:0000313" key="1">
    <source>
        <dbReference type="EMBL" id="RNL94540.1"/>
    </source>
</evidence>
<dbReference type="Proteomes" id="UP000267469">
    <property type="component" value="Unassembled WGS sequence"/>
</dbReference>
<evidence type="ECO:0000313" key="2">
    <source>
        <dbReference type="Proteomes" id="UP000267469"/>
    </source>
</evidence>
<proteinExistence type="predicted"/>
<feature type="non-terminal residue" evidence="1">
    <location>
        <position position="80"/>
    </location>
</feature>